<dbReference type="KEGG" id="mpp:MICPUCDRAFT_55004"/>
<dbReference type="STRING" id="564608.C1MJL2"/>
<reference evidence="4 5" key="1">
    <citation type="journal article" date="2009" name="Science">
        <title>Green evolution and dynamic adaptations revealed by genomes of the marine picoeukaryotes Micromonas.</title>
        <authorList>
            <person name="Worden A.Z."/>
            <person name="Lee J.H."/>
            <person name="Mock T."/>
            <person name="Rouze P."/>
            <person name="Simmons M.P."/>
            <person name="Aerts A.L."/>
            <person name="Allen A.E."/>
            <person name="Cuvelier M.L."/>
            <person name="Derelle E."/>
            <person name="Everett M.V."/>
            <person name="Foulon E."/>
            <person name="Grimwood J."/>
            <person name="Gundlach H."/>
            <person name="Henrissat B."/>
            <person name="Napoli C."/>
            <person name="McDonald S.M."/>
            <person name="Parker M.S."/>
            <person name="Rombauts S."/>
            <person name="Salamov A."/>
            <person name="Von Dassow P."/>
            <person name="Badger J.H."/>
            <person name="Coutinho P.M."/>
            <person name="Demir E."/>
            <person name="Dubchak I."/>
            <person name="Gentemann C."/>
            <person name="Eikrem W."/>
            <person name="Gready J.E."/>
            <person name="John U."/>
            <person name="Lanier W."/>
            <person name="Lindquist E.A."/>
            <person name="Lucas S."/>
            <person name="Mayer K.F."/>
            <person name="Moreau H."/>
            <person name="Not F."/>
            <person name="Otillar R."/>
            <person name="Panaud O."/>
            <person name="Pangilinan J."/>
            <person name="Paulsen I."/>
            <person name="Piegu B."/>
            <person name="Poliakov A."/>
            <person name="Robbens S."/>
            <person name="Schmutz J."/>
            <person name="Toulza E."/>
            <person name="Wyss T."/>
            <person name="Zelensky A."/>
            <person name="Zhou K."/>
            <person name="Armbrust E.V."/>
            <person name="Bhattacharya D."/>
            <person name="Goodenough U.W."/>
            <person name="Van de Peer Y."/>
            <person name="Grigoriev I.V."/>
        </authorList>
    </citation>
    <scope>NUCLEOTIDE SEQUENCE [LARGE SCALE GENOMIC DNA]</scope>
    <source>
        <strain evidence="4 5">CCMP1545</strain>
    </source>
</reference>
<keyword evidence="3" id="KW-0503">Monooxygenase</keyword>
<dbReference type="PROSITE" id="PS00086">
    <property type="entry name" value="CYTOCHROME_P450"/>
    <property type="match status" value="1"/>
</dbReference>
<dbReference type="GO" id="GO:0020037">
    <property type="term" value="F:heme binding"/>
    <property type="evidence" value="ECO:0007669"/>
    <property type="project" value="InterPro"/>
</dbReference>
<dbReference type="GO" id="GO:0016705">
    <property type="term" value="F:oxidoreductase activity, acting on paired donors, with incorporation or reduction of molecular oxygen"/>
    <property type="evidence" value="ECO:0007669"/>
    <property type="project" value="InterPro"/>
</dbReference>
<comment type="similarity">
    <text evidence="2 3">Belongs to the cytochrome P450 family.</text>
</comment>
<gene>
    <name evidence="4" type="ORF">MICPUCDRAFT_55004</name>
</gene>
<evidence type="ECO:0000313" key="5">
    <source>
        <dbReference type="Proteomes" id="UP000001876"/>
    </source>
</evidence>
<keyword evidence="3" id="KW-0479">Metal-binding</keyword>
<dbReference type="GO" id="GO:0004497">
    <property type="term" value="F:monooxygenase activity"/>
    <property type="evidence" value="ECO:0007669"/>
    <property type="project" value="UniProtKB-KW"/>
</dbReference>
<dbReference type="PANTHER" id="PTHR24305">
    <property type="entry name" value="CYTOCHROME P450"/>
    <property type="match status" value="1"/>
</dbReference>
<sequence>MKEAMRLYPAVLVVVREDGLFFPADLSAHQPSVSIPALGAFQLRLTPLNSTPTFASLVWTLDPQAEELGDGGDIVVEPGPDDSARGRRTIRVPPGTGLWMSPYVYGRLPKCWGEDSDEAVARYRPERWAAMRENGESAPDAYMPFGGGPRVCLGSRFATLEGKARAISHWSPYDRVRVVNADP</sequence>
<dbReference type="GO" id="GO:0005506">
    <property type="term" value="F:iron ion binding"/>
    <property type="evidence" value="ECO:0007669"/>
    <property type="project" value="InterPro"/>
</dbReference>
<keyword evidence="5" id="KW-1185">Reference proteome</keyword>
<keyword evidence="3" id="KW-0349">Heme</keyword>
<name>C1MJL2_MICPC</name>
<dbReference type="InterPro" id="IPR001128">
    <property type="entry name" value="Cyt_P450"/>
</dbReference>
<keyword evidence="3" id="KW-0560">Oxidoreductase</keyword>
<comment type="cofactor">
    <cofactor evidence="1">
        <name>heme</name>
        <dbReference type="ChEBI" id="CHEBI:30413"/>
    </cofactor>
</comment>
<dbReference type="PANTHER" id="PTHR24305:SF166">
    <property type="entry name" value="CYTOCHROME P450 12A4, MITOCHONDRIAL-RELATED"/>
    <property type="match status" value="1"/>
</dbReference>
<dbReference type="SUPFAM" id="SSF48264">
    <property type="entry name" value="Cytochrome P450"/>
    <property type="match status" value="1"/>
</dbReference>
<dbReference type="InterPro" id="IPR050121">
    <property type="entry name" value="Cytochrome_P450_monoxygenase"/>
</dbReference>
<organism evidence="5">
    <name type="scientific">Micromonas pusilla (strain CCMP1545)</name>
    <name type="common">Picoplanktonic green alga</name>
    <dbReference type="NCBI Taxonomy" id="564608"/>
    <lineage>
        <taxon>Eukaryota</taxon>
        <taxon>Viridiplantae</taxon>
        <taxon>Chlorophyta</taxon>
        <taxon>Mamiellophyceae</taxon>
        <taxon>Mamiellales</taxon>
        <taxon>Mamiellaceae</taxon>
        <taxon>Micromonas</taxon>
    </lineage>
</organism>
<evidence type="ECO:0000256" key="2">
    <source>
        <dbReference type="ARBA" id="ARBA00010617"/>
    </source>
</evidence>
<evidence type="ECO:0000313" key="4">
    <source>
        <dbReference type="EMBL" id="EEH59214.1"/>
    </source>
</evidence>
<dbReference type="Proteomes" id="UP000001876">
    <property type="component" value="Unassembled WGS sequence"/>
</dbReference>
<keyword evidence="3" id="KW-0408">Iron</keyword>
<dbReference type="eggNOG" id="KOG0158">
    <property type="taxonomic scope" value="Eukaryota"/>
</dbReference>
<dbReference type="AlphaFoldDB" id="C1MJL2"/>
<accession>C1MJL2</accession>
<dbReference type="RefSeq" id="XP_003055838.1">
    <property type="nucleotide sequence ID" value="XM_003055792.1"/>
</dbReference>
<dbReference type="EMBL" id="GG663736">
    <property type="protein sequence ID" value="EEH59214.1"/>
    <property type="molecule type" value="Genomic_DNA"/>
</dbReference>
<dbReference type="OrthoDB" id="423807at2759"/>
<protein>
    <submittedName>
        <fullName evidence="4">Predicted protein</fullName>
    </submittedName>
</protein>
<dbReference type="Pfam" id="PF00067">
    <property type="entry name" value="p450"/>
    <property type="match status" value="1"/>
</dbReference>
<dbReference type="InterPro" id="IPR036396">
    <property type="entry name" value="Cyt_P450_sf"/>
</dbReference>
<dbReference type="Gene3D" id="1.10.630.10">
    <property type="entry name" value="Cytochrome P450"/>
    <property type="match status" value="1"/>
</dbReference>
<proteinExistence type="inferred from homology"/>
<evidence type="ECO:0000256" key="3">
    <source>
        <dbReference type="RuleBase" id="RU000461"/>
    </source>
</evidence>
<dbReference type="GeneID" id="9681623"/>
<evidence type="ECO:0000256" key="1">
    <source>
        <dbReference type="ARBA" id="ARBA00001971"/>
    </source>
</evidence>
<dbReference type="InterPro" id="IPR017972">
    <property type="entry name" value="Cyt_P450_CS"/>
</dbReference>